<reference evidence="2 3" key="1">
    <citation type="submission" date="2018-02" db="EMBL/GenBank/DDBJ databases">
        <title>The genomes of Aspergillus section Nigri reveals drivers in fungal speciation.</title>
        <authorList>
            <consortium name="DOE Joint Genome Institute"/>
            <person name="Vesth T.C."/>
            <person name="Nybo J."/>
            <person name="Theobald S."/>
            <person name="Brandl J."/>
            <person name="Frisvad J.C."/>
            <person name="Nielsen K.F."/>
            <person name="Lyhne E.K."/>
            <person name="Kogle M.E."/>
            <person name="Kuo A."/>
            <person name="Riley R."/>
            <person name="Clum A."/>
            <person name="Nolan M."/>
            <person name="Lipzen A."/>
            <person name="Salamov A."/>
            <person name="Henrissat B."/>
            <person name="Wiebenga A."/>
            <person name="De vries R.P."/>
            <person name="Grigoriev I.V."/>
            <person name="Mortensen U.H."/>
            <person name="Andersen M.R."/>
            <person name="Baker S.E."/>
        </authorList>
    </citation>
    <scope>NUCLEOTIDE SEQUENCE [LARGE SCALE GENOMIC DNA]</scope>
    <source>
        <strain evidence="2 3">CBS 121593</strain>
    </source>
</reference>
<sequence length="57" mass="6677">MAKVKRAGNEKADKDQRQRIGRNRQASRSRNYVDDEQMRIRCFAGGYVLEYLLGDEL</sequence>
<dbReference type="Proteomes" id="UP000249402">
    <property type="component" value="Unassembled WGS sequence"/>
</dbReference>
<dbReference type="VEuPathDB" id="FungiDB:BO80DRAFT_426947"/>
<dbReference type="RefSeq" id="XP_025573169.1">
    <property type="nucleotide sequence ID" value="XM_025719894.1"/>
</dbReference>
<accession>A0A395GTC8</accession>
<feature type="region of interest" description="Disordered" evidence="1">
    <location>
        <begin position="1"/>
        <end position="32"/>
    </location>
</feature>
<feature type="compositionally biased region" description="Basic and acidic residues" evidence="1">
    <location>
        <begin position="7"/>
        <end position="18"/>
    </location>
</feature>
<dbReference type="EMBL" id="KZ824450">
    <property type="protein sequence ID" value="RAK98841.1"/>
    <property type="molecule type" value="Genomic_DNA"/>
</dbReference>
<evidence type="ECO:0000313" key="2">
    <source>
        <dbReference type="EMBL" id="RAK98841.1"/>
    </source>
</evidence>
<dbReference type="GeneID" id="37224759"/>
<keyword evidence="3" id="KW-1185">Reference proteome</keyword>
<proteinExistence type="predicted"/>
<evidence type="ECO:0000313" key="3">
    <source>
        <dbReference type="Proteomes" id="UP000249402"/>
    </source>
</evidence>
<evidence type="ECO:0000256" key="1">
    <source>
        <dbReference type="SAM" id="MobiDB-lite"/>
    </source>
</evidence>
<protein>
    <submittedName>
        <fullName evidence="2">Uncharacterized protein</fullName>
    </submittedName>
</protein>
<dbReference type="AlphaFoldDB" id="A0A395GTC8"/>
<gene>
    <name evidence="2" type="ORF">BO80DRAFT_426947</name>
</gene>
<name>A0A395GTC8_9EURO</name>
<organism evidence="2 3">
    <name type="scientific">Aspergillus ibericus CBS 121593</name>
    <dbReference type="NCBI Taxonomy" id="1448316"/>
    <lineage>
        <taxon>Eukaryota</taxon>
        <taxon>Fungi</taxon>
        <taxon>Dikarya</taxon>
        <taxon>Ascomycota</taxon>
        <taxon>Pezizomycotina</taxon>
        <taxon>Eurotiomycetes</taxon>
        <taxon>Eurotiomycetidae</taxon>
        <taxon>Eurotiales</taxon>
        <taxon>Aspergillaceae</taxon>
        <taxon>Aspergillus</taxon>
        <taxon>Aspergillus subgen. Circumdati</taxon>
    </lineage>
</organism>